<keyword evidence="1" id="KW-1133">Transmembrane helix</keyword>
<dbReference type="Proteomes" id="UP000269721">
    <property type="component" value="Unassembled WGS sequence"/>
</dbReference>
<sequence>MAFLSPVLGVGISPGNPRVSGPHEFTKPNHKGVTLIASAEAKIDQDTYDDCADGWYDREISATGVSGEAAAKMQPPQDATDAYQQVTALLELAKSPKVVGTTDAVKILIAAIWEDNKPYSLKESAHLVLLIGLLPLIYIFLLVLPFLTKHVCIEPRSVSRTVWTLHEWIKTPQHCEEFCR</sequence>
<dbReference type="EMBL" id="KZ993849">
    <property type="protein sequence ID" value="RKO94631.1"/>
    <property type="molecule type" value="Genomic_DNA"/>
</dbReference>
<proteinExistence type="predicted"/>
<keyword evidence="1" id="KW-0812">Transmembrane</keyword>
<name>A0A4P9WND2_9FUNG</name>
<reference evidence="3" key="1">
    <citation type="journal article" date="2018" name="Nat. Microbiol.">
        <title>Leveraging single-cell genomics to expand the fungal tree of life.</title>
        <authorList>
            <person name="Ahrendt S.R."/>
            <person name="Quandt C.A."/>
            <person name="Ciobanu D."/>
            <person name="Clum A."/>
            <person name="Salamov A."/>
            <person name="Andreopoulos B."/>
            <person name="Cheng J.F."/>
            <person name="Woyke T."/>
            <person name="Pelin A."/>
            <person name="Henrissat B."/>
            <person name="Reynolds N.K."/>
            <person name="Benny G.L."/>
            <person name="Smith M.E."/>
            <person name="James T.Y."/>
            <person name="Grigoriev I.V."/>
        </authorList>
    </citation>
    <scope>NUCLEOTIDE SEQUENCE [LARGE SCALE GENOMIC DNA]</scope>
</reference>
<keyword evidence="1" id="KW-0472">Membrane</keyword>
<evidence type="ECO:0000313" key="3">
    <source>
        <dbReference type="Proteomes" id="UP000269721"/>
    </source>
</evidence>
<protein>
    <submittedName>
        <fullName evidence="2">Uncharacterized protein</fullName>
    </submittedName>
</protein>
<organism evidence="2 3">
    <name type="scientific">Blyttiomyces helicus</name>
    <dbReference type="NCBI Taxonomy" id="388810"/>
    <lineage>
        <taxon>Eukaryota</taxon>
        <taxon>Fungi</taxon>
        <taxon>Fungi incertae sedis</taxon>
        <taxon>Chytridiomycota</taxon>
        <taxon>Chytridiomycota incertae sedis</taxon>
        <taxon>Chytridiomycetes</taxon>
        <taxon>Chytridiomycetes incertae sedis</taxon>
        <taxon>Blyttiomyces</taxon>
    </lineage>
</organism>
<dbReference type="AlphaFoldDB" id="A0A4P9WND2"/>
<evidence type="ECO:0000256" key="1">
    <source>
        <dbReference type="SAM" id="Phobius"/>
    </source>
</evidence>
<keyword evidence="3" id="KW-1185">Reference proteome</keyword>
<evidence type="ECO:0000313" key="2">
    <source>
        <dbReference type="EMBL" id="RKO94631.1"/>
    </source>
</evidence>
<feature type="transmembrane region" description="Helical" evidence="1">
    <location>
        <begin position="127"/>
        <end position="147"/>
    </location>
</feature>
<gene>
    <name evidence="2" type="ORF">BDK51DRAFT_29627</name>
</gene>
<accession>A0A4P9WND2</accession>